<dbReference type="InterPro" id="IPR029052">
    <property type="entry name" value="Metallo-depent_PP-like"/>
</dbReference>
<organism evidence="3 4">
    <name type="scientific">Mesobacillus subterraneus</name>
    <dbReference type="NCBI Taxonomy" id="285983"/>
    <lineage>
        <taxon>Bacteria</taxon>
        <taxon>Bacillati</taxon>
        <taxon>Bacillota</taxon>
        <taxon>Bacilli</taxon>
        <taxon>Bacillales</taxon>
        <taxon>Bacillaceae</taxon>
        <taxon>Mesobacillus</taxon>
    </lineage>
</organism>
<reference evidence="3 4" key="1">
    <citation type="submission" date="2015-01" db="EMBL/GenBank/DDBJ databases">
        <title>Draft genome sequences of the supercritical CO2 tolerant bacteria Bacillus subterraneus MITOT1 and Bacillus cereus MIT0214.</title>
        <authorList>
            <person name="Peet K.C."/>
            <person name="Thompson J.R."/>
        </authorList>
    </citation>
    <scope>NUCLEOTIDE SEQUENCE [LARGE SCALE GENOMIC DNA]</scope>
    <source>
        <strain evidence="3 4">MITOT1</strain>
    </source>
</reference>
<feature type="domain" description="Capsule synthesis protein CapA" evidence="2">
    <location>
        <begin position="63"/>
        <end position="308"/>
    </location>
</feature>
<dbReference type="CDD" id="cd07381">
    <property type="entry name" value="MPP_CapA"/>
    <property type="match status" value="1"/>
</dbReference>
<protein>
    <submittedName>
        <fullName evidence="3">Capsular biosynthesis protein</fullName>
    </submittedName>
</protein>
<evidence type="ECO:0000313" key="4">
    <source>
        <dbReference type="Proteomes" id="UP000032512"/>
    </source>
</evidence>
<dbReference type="PANTHER" id="PTHR33393">
    <property type="entry name" value="POLYGLUTAMINE SYNTHESIS ACCESSORY PROTEIN RV0574C-RELATED"/>
    <property type="match status" value="1"/>
</dbReference>
<comment type="caution">
    <text evidence="3">The sequence shown here is derived from an EMBL/GenBank/DDBJ whole genome shotgun (WGS) entry which is preliminary data.</text>
</comment>
<dbReference type="InterPro" id="IPR019079">
    <property type="entry name" value="Capsule_synth_CapA"/>
</dbReference>
<comment type="similarity">
    <text evidence="1">Belongs to the CapA family.</text>
</comment>
<dbReference type="Proteomes" id="UP000032512">
    <property type="component" value="Unassembled WGS sequence"/>
</dbReference>
<proteinExistence type="inferred from homology"/>
<gene>
    <name evidence="3" type="ORF">UB32_03360</name>
</gene>
<sequence>MKKKKQTFLAMTIISGLSILLGILTFQISHEAQAKKPILNVQQKNHSMRSIDVAGKNFQETVKLGAIGDILIHDTVYESAHSSSGYDFKPVLTNVKQLLTDPDLLLANQETILGGVEIGLSSYPAFNSPVEIGDALLDAGVDIVSNANNHSLDRSEKGVLTSIRNMEAAGLPYVGSFKDDADQQKVRVLTKNGIKVSYLSYTYGTNGIPVPFGKDYLVNLIDREAMKEEIHRAKAASDVVVMSIHWGNEYQRFPTGDQKKLAQFLIDQGVDIIFGHHPHVLQPMEWLTASDGRKGLVVYSLGNFLSGQMWDYKDIGGLATVEITKRITPDGKVIALHNPEFLPTFVSSSKQKHYRVVPLKEAGRFGLADAENKYNEIMHHMTQLLKK</sequence>
<dbReference type="PATRIC" id="fig|285983.3.peg.2611"/>
<dbReference type="EMBL" id="JXIQ01000019">
    <property type="protein sequence ID" value="KIY23368.1"/>
    <property type="molecule type" value="Genomic_DNA"/>
</dbReference>
<dbReference type="SUPFAM" id="SSF56300">
    <property type="entry name" value="Metallo-dependent phosphatases"/>
    <property type="match status" value="1"/>
</dbReference>
<keyword evidence="4" id="KW-1185">Reference proteome</keyword>
<dbReference type="Gene3D" id="3.60.21.10">
    <property type="match status" value="1"/>
</dbReference>
<dbReference type="AlphaFoldDB" id="A0A0D6ZFI0"/>
<dbReference type="InterPro" id="IPR052169">
    <property type="entry name" value="CW_Biosynth-Accessory"/>
</dbReference>
<evidence type="ECO:0000313" key="3">
    <source>
        <dbReference type="EMBL" id="KIY23368.1"/>
    </source>
</evidence>
<accession>A0A0D6ZFI0</accession>
<dbReference type="RefSeq" id="WP_044391198.1">
    <property type="nucleotide sequence ID" value="NZ_JXIQ01000019.1"/>
</dbReference>
<dbReference type="SMART" id="SM00854">
    <property type="entry name" value="PGA_cap"/>
    <property type="match status" value="1"/>
</dbReference>
<dbReference type="Pfam" id="PF09587">
    <property type="entry name" value="PGA_cap"/>
    <property type="match status" value="1"/>
</dbReference>
<evidence type="ECO:0000259" key="2">
    <source>
        <dbReference type="SMART" id="SM00854"/>
    </source>
</evidence>
<evidence type="ECO:0000256" key="1">
    <source>
        <dbReference type="ARBA" id="ARBA00005662"/>
    </source>
</evidence>
<dbReference type="OrthoDB" id="9810906at2"/>
<dbReference type="PANTHER" id="PTHR33393:SF12">
    <property type="entry name" value="CAPSULE BIOSYNTHESIS PROTEIN CAPA"/>
    <property type="match status" value="1"/>
</dbReference>
<name>A0A0D6ZFI0_9BACI</name>